<evidence type="ECO:0000313" key="1">
    <source>
        <dbReference type="EMBL" id="MBU2669184.1"/>
    </source>
</evidence>
<keyword evidence="2" id="KW-1185">Reference proteome</keyword>
<protein>
    <submittedName>
        <fullName evidence="1">Uncharacterized protein</fullName>
    </submittedName>
</protein>
<dbReference type="EMBL" id="JAHKKG010000013">
    <property type="protein sequence ID" value="MBU2669184.1"/>
    <property type="molecule type" value="Genomic_DNA"/>
</dbReference>
<organism evidence="1 2">
    <name type="scientific">Paractinoplanes bogorensis</name>
    <dbReference type="NCBI Taxonomy" id="1610840"/>
    <lineage>
        <taxon>Bacteria</taxon>
        <taxon>Bacillati</taxon>
        <taxon>Actinomycetota</taxon>
        <taxon>Actinomycetes</taxon>
        <taxon>Micromonosporales</taxon>
        <taxon>Micromonosporaceae</taxon>
        <taxon>Paractinoplanes</taxon>
    </lineage>
</organism>
<dbReference type="RefSeq" id="WP_215793440.1">
    <property type="nucleotide sequence ID" value="NZ_JAHKKG010000013.1"/>
</dbReference>
<evidence type="ECO:0000313" key="2">
    <source>
        <dbReference type="Proteomes" id="UP001519654"/>
    </source>
</evidence>
<gene>
    <name evidence="1" type="ORF">KOI35_37295</name>
</gene>
<dbReference type="Proteomes" id="UP001519654">
    <property type="component" value="Unassembled WGS sequence"/>
</dbReference>
<name>A0ABS5Z2L2_9ACTN</name>
<sequence length="158" mass="17028">MSADYFTVGSYDLTIQQDEVGTVPDGVTYNGASRGLVLRSAGDAPSRMSAHIAFTANHVPGPGALGFAVGIGTDRIDVFTSVPIGTYDQWLEVLRGERRASFLFIYDDGGEGSSRELAVVKLTTESNPFDMFGTSELQMDKLTPQQSFLLKGRVEPAQ</sequence>
<proteinExistence type="predicted"/>
<accession>A0ABS5Z2L2</accession>
<reference evidence="1 2" key="1">
    <citation type="submission" date="2021-06" db="EMBL/GenBank/DDBJ databases">
        <title>Actinoplanes lichenicola sp. nov., and Actinoplanes ovalisporus sp. nov., isolated from lichen in Thailand.</title>
        <authorList>
            <person name="Saeng-In P."/>
            <person name="Kanchanasin P."/>
            <person name="Yuki M."/>
            <person name="Kudo T."/>
            <person name="Ohkuma M."/>
            <person name="Phongsopitanun W."/>
            <person name="Tanasupawat S."/>
        </authorList>
    </citation>
    <scope>NUCLEOTIDE SEQUENCE [LARGE SCALE GENOMIC DNA]</scope>
    <source>
        <strain evidence="1 2">NBRC 110975</strain>
    </source>
</reference>
<comment type="caution">
    <text evidence="1">The sequence shown here is derived from an EMBL/GenBank/DDBJ whole genome shotgun (WGS) entry which is preliminary data.</text>
</comment>